<feature type="transmembrane region" description="Helical" evidence="1">
    <location>
        <begin position="81"/>
        <end position="100"/>
    </location>
</feature>
<gene>
    <name evidence="2" type="ORF">GRF29_1536g11491</name>
</gene>
<comment type="caution">
    <text evidence="2">The sequence shown here is derived from an EMBL/GenBank/DDBJ whole genome shotgun (WGS) entry which is preliminary data.</text>
</comment>
<feature type="transmembrane region" description="Helical" evidence="1">
    <location>
        <begin position="165"/>
        <end position="186"/>
    </location>
</feature>
<proteinExistence type="predicted"/>
<keyword evidence="1" id="KW-0812">Transmembrane</keyword>
<keyword evidence="1" id="KW-1133">Transmembrane helix</keyword>
<protein>
    <submittedName>
        <fullName evidence="2">Uncharacterized protein</fullName>
    </submittedName>
</protein>
<organism evidence="2 3">
    <name type="scientific">Pseudopithomyces chartarum</name>
    <dbReference type="NCBI Taxonomy" id="1892770"/>
    <lineage>
        <taxon>Eukaryota</taxon>
        <taxon>Fungi</taxon>
        <taxon>Dikarya</taxon>
        <taxon>Ascomycota</taxon>
        <taxon>Pezizomycotina</taxon>
        <taxon>Dothideomycetes</taxon>
        <taxon>Pleosporomycetidae</taxon>
        <taxon>Pleosporales</taxon>
        <taxon>Massarineae</taxon>
        <taxon>Didymosphaeriaceae</taxon>
        <taxon>Pseudopithomyces</taxon>
    </lineage>
</organism>
<reference evidence="2 3" key="1">
    <citation type="submission" date="2021-02" db="EMBL/GenBank/DDBJ databases">
        <title>Genome assembly of Pseudopithomyces chartarum.</title>
        <authorList>
            <person name="Jauregui R."/>
            <person name="Singh J."/>
            <person name="Voisey C."/>
        </authorList>
    </citation>
    <scope>NUCLEOTIDE SEQUENCE [LARGE SCALE GENOMIC DNA]</scope>
    <source>
        <strain evidence="2 3">AGR01</strain>
    </source>
</reference>
<dbReference type="AlphaFoldDB" id="A0AAN6LLM9"/>
<dbReference type="Proteomes" id="UP001280581">
    <property type="component" value="Unassembled WGS sequence"/>
</dbReference>
<name>A0AAN6LLM9_9PLEO</name>
<evidence type="ECO:0000313" key="2">
    <source>
        <dbReference type="EMBL" id="KAK3196941.1"/>
    </source>
</evidence>
<evidence type="ECO:0000313" key="3">
    <source>
        <dbReference type="Proteomes" id="UP001280581"/>
    </source>
</evidence>
<dbReference type="EMBL" id="WVTA01000021">
    <property type="protein sequence ID" value="KAK3196941.1"/>
    <property type="molecule type" value="Genomic_DNA"/>
</dbReference>
<sequence>MTFTKAKAIDLSWNLAAGHGIQALTGFVTYRIAADALLRIIELVPVSYETFATMSFNLPVISSLIPLLRAILETRGWRAKAILISLFICALYTLALPTLLDSATGYIQVTEVWVNWMNGTMTRLNDDKWSNVSDLDDGTKVFQEGDKIYPISCIPTPMYQWGFCFVWTAVVISLFIVWAWCCYGIWVDSHKSSYLLHQSGRIGQWRAVADLGTAMHEDLGPNLSCFSDSGLRNQLRHAPLLKYTMLVDQGWGTQRVRLSSGQPSAVQQLNNA</sequence>
<keyword evidence="3" id="KW-1185">Reference proteome</keyword>
<keyword evidence="1" id="KW-0472">Membrane</keyword>
<evidence type="ECO:0000256" key="1">
    <source>
        <dbReference type="SAM" id="Phobius"/>
    </source>
</evidence>
<feature type="transmembrane region" description="Helical" evidence="1">
    <location>
        <begin position="51"/>
        <end position="72"/>
    </location>
</feature>
<accession>A0AAN6LLM9</accession>